<organism evidence="2 3">
    <name type="scientific">Pichia inconspicua</name>
    <dbReference type="NCBI Taxonomy" id="52247"/>
    <lineage>
        <taxon>Eukaryota</taxon>
        <taxon>Fungi</taxon>
        <taxon>Dikarya</taxon>
        <taxon>Ascomycota</taxon>
        <taxon>Saccharomycotina</taxon>
        <taxon>Pichiomycetes</taxon>
        <taxon>Pichiales</taxon>
        <taxon>Pichiaceae</taxon>
        <taxon>Pichia</taxon>
    </lineage>
</organism>
<sequence>MDQVQLPGNNNYGIPEVVLDRIIENINSFNDLLHLSLINKETYNYIFNRSTYWVRLLKHLGIWGGTHGTLEDLTPLNCLNIKTQDETVAKDVFIKVYKLMSPIVKDLLVDNYNNFQNLELFSEYNTPVLQSKLFANLDKFLRLYQFQSDYPKLIVRFNTILNLFVSSLISEIDIQLKEKNYKVVLSLINAIDLLVITNDKVTVDGLESLLEYFVDKYNDEYINLIDDDISNLFFTKVNNENTLRGVVKGFIFNFEKIDEVLQSLKDLLNLHLNDISKIFESANKKMTVDEIPIILKVMENFVSNHLIGRLFERVVVRSKQIDSLEEFVVRPEVDENRVNSHINIMNEESLFFQCVPYIYGNVIKMMQNLQYPKTEITLDSGASTDMDYSRVVCEFVNYYYEPYLIEFSTELPRQCHMSLIQLINSWQSNNLTKQKNVEIEIMKLVEEDDDENKKSNFEIFNTFTNLFTFKKNVKKGSDQNDQENVDEDSIKLTKMAAKLKILVGKVENMKSLISIDLTVLLLQHIKNSYDLLIGLTEYTITEQLTKQINQACINIFNDMLTLLINSHIKFGFSEALQRLKNYKPVNDDSTTLEPVNNFIELVDVGDLILQMINVFYNHELIQTNIVSVKNQYSRDFLRMNSVEKSIKLMETTLDTYVANGLDVSIDIIVGEIRVKIESIVGSLSINTKPPKSSSSIGTSVSVGNDVKVYDYNLIEELPLNRGEKSEWCEIYISVLENHFKLLQDSIDKSILDVFKQELGDRLITLLIQLLMKKFKISITGGIQFSYDINELYTFYRKHRIKPAIEYLVGFKKVDQLYLVDVGGTGGKRELGKLVVDIGRENGVFTPEEVYQFVTRRTDWDKIRRGIDKVVYGFGTEDCIIM</sequence>
<accession>A0A4T0X724</accession>
<evidence type="ECO:0000313" key="2">
    <source>
        <dbReference type="EMBL" id="TID31239.1"/>
    </source>
</evidence>
<gene>
    <name evidence="2" type="ORF">CANINC_000182</name>
</gene>
<dbReference type="GO" id="GO:0006893">
    <property type="term" value="P:Golgi to plasma membrane transport"/>
    <property type="evidence" value="ECO:0007669"/>
    <property type="project" value="TreeGrafter"/>
</dbReference>
<dbReference type="EMBL" id="SELW01000039">
    <property type="protein sequence ID" value="TID31239.1"/>
    <property type="molecule type" value="Genomic_DNA"/>
</dbReference>
<dbReference type="InterPro" id="IPR009976">
    <property type="entry name" value="Sec10-like"/>
</dbReference>
<proteinExistence type="predicted"/>
<name>A0A4T0X724_9ASCO</name>
<evidence type="ECO:0000259" key="1">
    <source>
        <dbReference type="Pfam" id="PF07393"/>
    </source>
</evidence>
<dbReference type="PANTHER" id="PTHR12100">
    <property type="entry name" value="SEC10"/>
    <property type="match status" value="1"/>
</dbReference>
<evidence type="ECO:0000313" key="3">
    <source>
        <dbReference type="Proteomes" id="UP000307173"/>
    </source>
</evidence>
<protein>
    <recommendedName>
        <fullName evidence="1">Exocyst complex component Sec10-like alpha-helical bundle domain-containing protein</fullName>
    </recommendedName>
</protein>
<dbReference type="GO" id="GO:0000145">
    <property type="term" value="C:exocyst"/>
    <property type="evidence" value="ECO:0007669"/>
    <property type="project" value="TreeGrafter"/>
</dbReference>
<keyword evidence="3" id="KW-1185">Reference proteome</keyword>
<feature type="domain" description="Exocyst complex component Sec10-like alpha-helical bundle" evidence="1">
    <location>
        <begin position="255"/>
        <end position="863"/>
    </location>
</feature>
<dbReference type="GO" id="GO:0006887">
    <property type="term" value="P:exocytosis"/>
    <property type="evidence" value="ECO:0007669"/>
    <property type="project" value="TreeGrafter"/>
</dbReference>
<dbReference type="OrthoDB" id="5554140at2759"/>
<dbReference type="PANTHER" id="PTHR12100:SF1">
    <property type="entry name" value="RECYCLIN-1"/>
    <property type="match status" value="1"/>
</dbReference>
<dbReference type="Proteomes" id="UP000307173">
    <property type="component" value="Unassembled WGS sequence"/>
</dbReference>
<comment type="caution">
    <text evidence="2">The sequence shown here is derived from an EMBL/GenBank/DDBJ whole genome shotgun (WGS) entry which is preliminary data.</text>
</comment>
<dbReference type="STRING" id="52247.A0A4T0X724"/>
<dbReference type="AlphaFoldDB" id="A0A4T0X724"/>
<reference evidence="2 3" key="1">
    <citation type="journal article" date="2019" name="Front. Genet.">
        <title>Whole-Genome Sequencing of the Opportunistic Yeast Pathogen Candida inconspicua Uncovers Its Hybrid Origin.</title>
        <authorList>
            <person name="Mixao V."/>
            <person name="Hansen A.P."/>
            <person name="Saus E."/>
            <person name="Boekhout T."/>
            <person name="Lass-Florl C."/>
            <person name="Gabaldon T."/>
        </authorList>
    </citation>
    <scope>NUCLEOTIDE SEQUENCE [LARGE SCALE GENOMIC DNA]</scope>
    <source>
        <strain evidence="2 3">CBS 180</strain>
    </source>
</reference>
<dbReference type="Pfam" id="PF07393">
    <property type="entry name" value="Sec10_HB"/>
    <property type="match status" value="1"/>
</dbReference>
<dbReference type="InterPro" id="IPR048627">
    <property type="entry name" value="Sec10_HB"/>
</dbReference>